<dbReference type="RefSeq" id="WP_090920770.1">
    <property type="nucleotide sequence ID" value="NZ_CP016180.1"/>
</dbReference>
<reference evidence="3 8" key="3">
    <citation type="journal article" date="2023" name="Front. Microbiol.">
        <title>Phylogeography and host specificity of Pasteurellaceae pathogenic to sea-farmed fish in the north-east Atlantic.</title>
        <authorList>
            <person name="Gulla S."/>
            <person name="Colquhoun D.J."/>
            <person name="Olsen A.B."/>
            <person name="Spilsberg B."/>
            <person name="Lagesen K."/>
            <person name="Aakesson C.P."/>
            <person name="Strom S."/>
            <person name="Manji F."/>
            <person name="Birkbeck T.H."/>
            <person name="Nilsen H.K."/>
        </authorList>
    </citation>
    <scope>NUCLEOTIDE SEQUENCE [LARGE SCALE GENOMIC DNA]</scope>
    <source>
        <strain evidence="3 8">VIO11850</strain>
    </source>
</reference>
<dbReference type="AlphaFoldDB" id="A0A1H7VF62"/>
<dbReference type="Proteomes" id="UP001224812">
    <property type="component" value="Unassembled WGS sequence"/>
</dbReference>
<dbReference type="InterPro" id="IPR050268">
    <property type="entry name" value="NADH-dep_flavin_reductase"/>
</dbReference>
<dbReference type="GO" id="GO:0006208">
    <property type="term" value="P:pyrimidine nucleobase catabolic process"/>
    <property type="evidence" value="ECO:0007669"/>
    <property type="project" value="TreeGrafter"/>
</dbReference>
<evidence type="ECO:0000313" key="5">
    <source>
        <dbReference type="EMBL" id="MDP8175625.1"/>
    </source>
</evidence>
<evidence type="ECO:0000259" key="2">
    <source>
        <dbReference type="SMART" id="SM00903"/>
    </source>
</evidence>
<dbReference type="Proteomes" id="UP001231736">
    <property type="component" value="Unassembled WGS sequence"/>
</dbReference>
<dbReference type="InterPro" id="IPR012349">
    <property type="entry name" value="Split_barrel_FMN-bd"/>
</dbReference>
<dbReference type="EMBL" id="JASAYT010000032">
    <property type="protein sequence ID" value="MDP8175625.1"/>
    <property type="molecule type" value="Genomic_DNA"/>
</dbReference>
<reference evidence="7" key="2">
    <citation type="submission" date="2016-10" db="EMBL/GenBank/DDBJ databases">
        <authorList>
            <person name="Varghese N."/>
            <person name="Submissions S."/>
        </authorList>
    </citation>
    <scope>NUCLEOTIDE SEQUENCE [LARGE SCALE GENOMIC DNA]</scope>
    <source>
        <strain evidence="7">DSM 24204</strain>
    </source>
</reference>
<feature type="domain" description="Flavin reductase like" evidence="2">
    <location>
        <begin position="12"/>
        <end position="156"/>
    </location>
</feature>
<gene>
    <name evidence="3" type="ORF">QJT92_04770</name>
    <name evidence="4" type="ORF">QJU93_08860</name>
    <name evidence="5" type="ORF">QJU97_09200</name>
    <name evidence="6" type="ORF">SAMN05444853_10493</name>
</gene>
<dbReference type="PANTHER" id="PTHR30466">
    <property type="entry name" value="FLAVIN REDUCTASE"/>
    <property type="match status" value="1"/>
</dbReference>
<evidence type="ECO:0000313" key="4">
    <source>
        <dbReference type="EMBL" id="MDP8173463.1"/>
    </source>
</evidence>
<dbReference type="Gene3D" id="2.30.110.10">
    <property type="entry name" value="Electron Transport, Fmn-binding Protein, Chain A"/>
    <property type="match status" value="1"/>
</dbReference>
<evidence type="ECO:0000313" key="7">
    <source>
        <dbReference type="Proteomes" id="UP000198883"/>
    </source>
</evidence>
<dbReference type="Pfam" id="PF01613">
    <property type="entry name" value="Flavin_Reduct"/>
    <property type="match status" value="1"/>
</dbReference>
<reference evidence="6" key="1">
    <citation type="submission" date="2016-10" db="EMBL/GenBank/DDBJ databases">
        <authorList>
            <person name="de Groot N.N."/>
        </authorList>
    </citation>
    <scope>NUCLEOTIDE SEQUENCE [LARGE SCALE GENOMIC DNA]</scope>
    <source>
        <strain evidence="6">DSM 24204</strain>
    </source>
</reference>
<evidence type="ECO:0000313" key="6">
    <source>
        <dbReference type="EMBL" id="SEM07509.1"/>
    </source>
</evidence>
<evidence type="ECO:0000313" key="8">
    <source>
        <dbReference type="Proteomes" id="UP001224812"/>
    </source>
</evidence>
<keyword evidence="8" id="KW-1185">Reference proteome</keyword>
<dbReference type="Proteomes" id="UP000198883">
    <property type="component" value="Unassembled WGS sequence"/>
</dbReference>
<dbReference type="OrthoDB" id="6401628at2"/>
<reference evidence="4" key="4">
    <citation type="journal article" date="2023" name="Front. Microbiol.">
        <title>Phylogeography and host specificity of Pasteurellaceae pathogenic to sea-farmed fish in the north-east Atlantic.</title>
        <authorList>
            <person name="Gulla S."/>
            <person name="Colquhoun D.J."/>
            <person name="Olsen A.B."/>
            <person name="Spilsberg B."/>
            <person name="Lagesen K."/>
            <person name="Aakesson C.P."/>
            <person name="Strom S."/>
            <person name="Manji F."/>
            <person name="Birkbeck T.H."/>
            <person name="Nilsen H.K."/>
        </authorList>
    </citation>
    <scope>NUCLEOTIDE SEQUENCE</scope>
    <source>
        <strain evidence="5">98B1</strain>
        <strain evidence="4">TW16_20</strain>
    </source>
</reference>
<dbReference type="EMBL" id="JASAVS010000008">
    <property type="protein sequence ID" value="MDP8085240.1"/>
    <property type="molecule type" value="Genomic_DNA"/>
</dbReference>
<keyword evidence="1" id="KW-0560">Oxidoreductase</keyword>
<proteinExistence type="predicted"/>
<dbReference type="GO" id="GO:0010181">
    <property type="term" value="F:FMN binding"/>
    <property type="evidence" value="ECO:0007669"/>
    <property type="project" value="InterPro"/>
</dbReference>
<dbReference type="PANTHER" id="PTHR30466:SF1">
    <property type="entry name" value="FMN REDUCTASE (NADH) RUTF"/>
    <property type="match status" value="1"/>
</dbReference>
<dbReference type="SMART" id="SM00903">
    <property type="entry name" value="Flavin_Reduct"/>
    <property type="match status" value="1"/>
</dbReference>
<protein>
    <submittedName>
        <fullName evidence="3 6">Flavin reductase</fullName>
    </submittedName>
</protein>
<dbReference type="SUPFAM" id="SSF50475">
    <property type="entry name" value="FMN-binding split barrel"/>
    <property type="match status" value="1"/>
</dbReference>
<organism evidence="6 7">
    <name type="scientific">Phocoenobacter skyensis</name>
    <dbReference type="NCBI Taxonomy" id="97481"/>
    <lineage>
        <taxon>Bacteria</taxon>
        <taxon>Pseudomonadati</taxon>
        <taxon>Pseudomonadota</taxon>
        <taxon>Gammaproteobacteria</taxon>
        <taxon>Pasteurellales</taxon>
        <taxon>Pasteurellaceae</taxon>
        <taxon>Phocoenobacter</taxon>
    </lineage>
</organism>
<dbReference type="Proteomes" id="UP001236239">
    <property type="component" value="Unassembled WGS sequence"/>
</dbReference>
<evidence type="ECO:0000256" key="1">
    <source>
        <dbReference type="ARBA" id="ARBA00023002"/>
    </source>
</evidence>
<name>A0A1H7VF62_9PAST</name>
<dbReference type="GeneID" id="83545401"/>
<dbReference type="STRING" id="97481.SAMN05444853_10493"/>
<sequence length="160" mass="17545">MSDFSLAFRNAMANLPSPVSIVTTEGKAGKVGLTVSAVCSVSDNPATLLFCINQSSGTHTVFKQNGTACVNVLSASQQELAEHFANMLDSTMEQRFEWDIWKATEQPALKEAVSTLQGKIINTYEVGTHTVFILQLTDIDTQEDDVLTYFNRGFQVAKFI</sequence>
<dbReference type="InterPro" id="IPR002563">
    <property type="entry name" value="Flavin_Rdtase-like_dom"/>
</dbReference>
<dbReference type="EMBL" id="JASAYQ010000016">
    <property type="protein sequence ID" value="MDP8173463.1"/>
    <property type="molecule type" value="Genomic_DNA"/>
</dbReference>
<evidence type="ECO:0000313" key="3">
    <source>
        <dbReference type="EMBL" id="MDP8085240.1"/>
    </source>
</evidence>
<accession>A0A1H7VF62</accession>
<dbReference type="GO" id="GO:0042602">
    <property type="term" value="F:riboflavin reductase (NADPH) activity"/>
    <property type="evidence" value="ECO:0007669"/>
    <property type="project" value="TreeGrafter"/>
</dbReference>
<dbReference type="EMBL" id="FOBN01000004">
    <property type="protein sequence ID" value="SEM07509.1"/>
    <property type="molecule type" value="Genomic_DNA"/>
</dbReference>